<evidence type="ECO:0000256" key="8">
    <source>
        <dbReference type="ARBA" id="ARBA00023136"/>
    </source>
</evidence>
<feature type="domain" description="AprE-like long alpha-helical hairpin" evidence="11">
    <location>
        <begin position="110"/>
        <end position="297"/>
    </location>
</feature>
<evidence type="ECO:0000256" key="4">
    <source>
        <dbReference type="ARBA" id="ARBA00022475"/>
    </source>
</evidence>
<dbReference type="GO" id="GO:0005886">
    <property type="term" value="C:plasma membrane"/>
    <property type="evidence" value="ECO:0007669"/>
    <property type="project" value="UniProtKB-SubCell"/>
</dbReference>
<dbReference type="OrthoDB" id="9810980at2"/>
<evidence type="ECO:0000313" key="14">
    <source>
        <dbReference type="Proteomes" id="UP000531216"/>
    </source>
</evidence>
<keyword evidence="8" id="KW-0472">Membrane</keyword>
<name>A0A7W6BQH8_9HYPH</name>
<keyword evidence="5 9" id="KW-0997">Cell inner membrane</keyword>
<dbReference type="GO" id="GO:0015031">
    <property type="term" value="P:protein transport"/>
    <property type="evidence" value="ECO:0007669"/>
    <property type="project" value="InterPro"/>
</dbReference>
<evidence type="ECO:0000256" key="9">
    <source>
        <dbReference type="RuleBase" id="RU365093"/>
    </source>
</evidence>
<keyword evidence="6" id="KW-0812">Transmembrane</keyword>
<evidence type="ECO:0000259" key="12">
    <source>
        <dbReference type="Pfam" id="PF26002"/>
    </source>
</evidence>
<dbReference type="NCBIfam" id="TIGR01843">
    <property type="entry name" value="type_I_hlyD"/>
    <property type="match status" value="1"/>
</dbReference>
<dbReference type="InterPro" id="IPR058781">
    <property type="entry name" value="HH_AprE-like"/>
</dbReference>
<dbReference type="Pfam" id="PF25994">
    <property type="entry name" value="HH_AprE"/>
    <property type="match status" value="1"/>
</dbReference>
<keyword evidence="7" id="KW-1133">Transmembrane helix</keyword>
<dbReference type="Gene3D" id="2.40.50.100">
    <property type="match status" value="1"/>
</dbReference>
<proteinExistence type="inferred from homology"/>
<keyword evidence="14" id="KW-1185">Reference proteome</keyword>
<dbReference type="InterPro" id="IPR010129">
    <property type="entry name" value="T1SS_HlyD"/>
</dbReference>
<dbReference type="InterPro" id="IPR050739">
    <property type="entry name" value="MFP"/>
</dbReference>
<dbReference type="PANTHER" id="PTHR30386">
    <property type="entry name" value="MEMBRANE FUSION SUBUNIT OF EMRAB-TOLC MULTIDRUG EFFLUX PUMP"/>
    <property type="match status" value="1"/>
</dbReference>
<comment type="subcellular location">
    <subcellularLocation>
        <location evidence="1 9">Cell inner membrane</location>
        <topology evidence="1 9">Single-pass membrane protein</topology>
    </subcellularLocation>
</comment>
<keyword evidence="10" id="KW-0175">Coiled coil</keyword>
<comment type="caution">
    <text evidence="13">The sequence shown here is derived from an EMBL/GenBank/DDBJ whole genome shotgun (WGS) entry which is preliminary data.</text>
</comment>
<dbReference type="EMBL" id="JACIDO010000004">
    <property type="protein sequence ID" value="MBB3936216.1"/>
    <property type="molecule type" value="Genomic_DNA"/>
</dbReference>
<evidence type="ECO:0000256" key="10">
    <source>
        <dbReference type="SAM" id="Coils"/>
    </source>
</evidence>
<sequence length="453" mass="48919">MSALGPVLDSATTHAAAAPLVAAPAPDTNWRGSLRTGWIVLSLSVGLAGGWAAFAHVNSAVVTAGTFAVESHRQSVQHLEGGIVEEILARDGDRVEAGQVLLRLDTTRSQAAAAAAAQALAGALATEARLVAQRDMADYMVLPEEAASLMRGLDGGELQDNHREFEERRQVLAGSLELLDTQGRQARNDIAQTKLDAQGASDQIASIGRELKSVKPLFDKGLVALSRLTTLERQKAQFEGTIRKSRNDEQKGLDKLAEIDLKREALRKDYRQEASAKLIETGRQIASLRQERQVALDMLARSTIRSPVAGTVQASRQFTVGGIVRPGETILEVVPEGEEMRVRVRIPPSEIDRVHEGMAVEVHPGSLMKFRREKVSGRLVALSRDTVAASDPGQPPAYAAEVEIDDATLPADVRARLVAGMDASVVIPTEGRTVLEYLVEPVLKNVEQSLRER</sequence>
<evidence type="ECO:0000259" key="11">
    <source>
        <dbReference type="Pfam" id="PF25994"/>
    </source>
</evidence>
<feature type="domain" description="AprE-like beta-barrel" evidence="12">
    <location>
        <begin position="341"/>
        <end position="430"/>
    </location>
</feature>
<keyword evidence="4 9" id="KW-1003">Cell membrane</keyword>
<reference evidence="13 14" key="1">
    <citation type="submission" date="2020-08" db="EMBL/GenBank/DDBJ databases">
        <title>Genomic Encyclopedia of Type Strains, Phase IV (KMG-IV): sequencing the most valuable type-strain genomes for metagenomic binning, comparative biology and taxonomic classification.</title>
        <authorList>
            <person name="Goeker M."/>
        </authorList>
    </citation>
    <scope>NUCLEOTIDE SEQUENCE [LARGE SCALE GENOMIC DNA]</scope>
    <source>
        <strain evidence="13 14">DSM 25024</strain>
    </source>
</reference>
<evidence type="ECO:0000256" key="2">
    <source>
        <dbReference type="ARBA" id="ARBA00009477"/>
    </source>
</evidence>
<dbReference type="Proteomes" id="UP000531216">
    <property type="component" value="Unassembled WGS sequence"/>
</dbReference>
<evidence type="ECO:0000313" key="13">
    <source>
        <dbReference type="EMBL" id="MBB3936216.1"/>
    </source>
</evidence>
<evidence type="ECO:0000256" key="5">
    <source>
        <dbReference type="ARBA" id="ARBA00022519"/>
    </source>
</evidence>
<evidence type="ECO:0000256" key="7">
    <source>
        <dbReference type="ARBA" id="ARBA00022989"/>
    </source>
</evidence>
<dbReference type="RefSeq" id="WP_090963155.1">
    <property type="nucleotide sequence ID" value="NZ_FOOA01000008.1"/>
</dbReference>
<feature type="coiled-coil region" evidence="10">
    <location>
        <begin position="228"/>
        <end position="291"/>
    </location>
</feature>
<comment type="similarity">
    <text evidence="2 9">Belongs to the membrane fusion protein (MFP) (TC 8.A.1) family.</text>
</comment>
<dbReference type="PRINTS" id="PR01490">
    <property type="entry name" value="RTXTOXIND"/>
</dbReference>
<evidence type="ECO:0000256" key="6">
    <source>
        <dbReference type="ARBA" id="ARBA00022692"/>
    </source>
</evidence>
<evidence type="ECO:0000256" key="1">
    <source>
        <dbReference type="ARBA" id="ARBA00004377"/>
    </source>
</evidence>
<dbReference type="Pfam" id="PF26002">
    <property type="entry name" value="Beta-barrel_AprE"/>
    <property type="match status" value="1"/>
</dbReference>
<dbReference type="Gene3D" id="2.40.30.170">
    <property type="match status" value="1"/>
</dbReference>
<dbReference type="InterPro" id="IPR058982">
    <property type="entry name" value="Beta-barrel_AprE"/>
</dbReference>
<dbReference type="AlphaFoldDB" id="A0A7W6BQH8"/>
<protein>
    <recommendedName>
        <fullName evidence="9">Membrane fusion protein (MFP) family protein</fullName>
    </recommendedName>
</protein>
<keyword evidence="3 9" id="KW-0813">Transport</keyword>
<accession>A0A7W6BQH8</accession>
<gene>
    <name evidence="13" type="ORF">GGR05_002366</name>
</gene>
<evidence type="ECO:0000256" key="3">
    <source>
        <dbReference type="ARBA" id="ARBA00022448"/>
    </source>
</evidence>
<organism evidence="13 14">
    <name type="scientific">Aureimonas phyllosphaerae</name>
    <dbReference type="NCBI Taxonomy" id="1166078"/>
    <lineage>
        <taxon>Bacteria</taxon>
        <taxon>Pseudomonadati</taxon>
        <taxon>Pseudomonadota</taxon>
        <taxon>Alphaproteobacteria</taxon>
        <taxon>Hyphomicrobiales</taxon>
        <taxon>Aurantimonadaceae</taxon>
        <taxon>Aureimonas</taxon>
    </lineage>
</organism>
<dbReference type="PANTHER" id="PTHR30386:SF17">
    <property type="entry name" value="ALKALINE PROTEASE SECRETION PROTEIN APRE"/>
    <property type="match status" value="1"/>
</dbReference>